<evidence type="ECO:0000313" key="2">
    <source>
        <dbReference type="EMBL" id="MFD1657181.1"/>
    </source>
</evidence>
<protein>
    <submittedName>
        <fullName evidence="2">DUF6817 domain-containing protein</fullName>
    </submittedName>
</protein>
<comment type="caution">
    <text evidence="2">The sequence shown here is derived from an EMBL/GenBank/DDBJ whole genome shotgun (WGS) entry which is preliminary data.</text>
</comment>
<dbReference type="InterPro" id="IPR049202">
    <property type="entry name" value="DUF6817"/>
</dbReference>
<proteinExistence type="predicted"/>
<feature type="domain" description="DUF6817" evidence="1">
    <location>
        <begin position="8"/>
        <end position="92"/>
    </location>
</feature>
<accession>A0ABW4IJR5</accession>
<reference evidence="3" key="1">
    <citation type="journal article" date="2019" name="Int. J. Syst. Evol. Microbiol.">
        <title>The Global Catalogue of Microorganisms (GCM) 10K type strain sequencing project: providing services to taxonomists for standard genome sequencing and annotation.</title>
        <authorList>
            <consortium name="The Broad Institute Genomics Platform"/>
            <consortium name="The Broad Institute Genome Sequencing Center for Infectious Disease"/>
            <person name="Wu L."/>
            <person name="Ma J."/>
        </authorList>
    </citation>
    <scope>NUCLEOTIDE SEQUENCE [LARGE SCALE GENOMIC DNA]</scope>
    <source>
        <strain evidence="3">CGMCC 1.12470</strain>
    </source>
</reference>
<keyword evidence="3" id="KW-1185">Reference proteome</keyword>
<sequence>MTAEALTILQAAGAERIEHPGGTLLAHLQRVSALLASWGARPALVSAGLCHAFYGTDGFPVALLDLGRRAELVEAIGVEAEALVYFYASCDRKASYQGLTDDRGTFVDRFTGARMHPSLETRRDFAELTAANELDIAAVSPEVRTRYGADLRDLLTRWRPLLSEPAWAHCRSVLGQADRTKPHLAVERDRS</sequence>
<organism evidence="2 3">
    <name type="scientific">Streptomyces caeni</name>
    <dbReference type="NCBI Taxonomy" id="2307231"/>
    <lineage>
        <taxon>Bacteria</taxon>
        <taxon>Bacillati</taxon>
        <taxon>Actinomycetota</taxon>
        <taxon>Actinomycetes</taxon>
        <taxon>Kitasatosporales</taxon>
        <taxon>Streptomycetaceae</taxon>
        <taxon>Streptomyces</taxon>
    </lineage>
</organism>
<gene>
    <name evidence="2" type="ORF">ACFSL4_02765</name>
</gene>
<evidence type="ECO:0000259" key="1">
    <source>
        <dbReference type="Pfam" id="PF20680"/>
    </source>
</evidence>
<dbReference type="Pfam" id="PF20680">
    <property type="entry name" value="DUF6817"/>
    <property type="match status" value="1"/>
</dbReference>
<evidence type="ECO:0000313" key="3">
    <source>
        <dbReference type="Proteomes" id="UP001597261"/>
    </source>
</evidence>
<dbReference type="RefSeq" id="WP_381077917.1">
    <property type="nucleotide sequence ID" value="NZ_JBHUDX010000005.1"/>
</dbReference>
<dbReference type="Proteomes" id="UP001597261">
    <property type="component" value="Unassembled WGS sequence"/>
</dbReference>
<dbReference type="EMBL" id="JBHUDX010000005">
    <property type="protein sequence ID" value="MFD1657181.1"/>
    <property type="molecule type" value="Genomic_DNA"/>
</dbReference>
<name>A0ABW4IJR5_9ACTN</name>